<dbReference type="NCBIfam" id="NF001924">
    <property type="entry name" value="PRK00702.1"/>
    <property type="match status" value="1"/>
</dbReference>
<dbReference type="InterPro" id="IPR037171">
    <property type="entry name" value="NagB/RpiA_transferase-like"/>
</dbReference>
<dbReference type="InterPro" id="IPR004788">
    <property type="entry name" value="Ribose5P_isomerase_type_A"/>
</dbReference>
<dbReference type="STRING" id="1321606.SAMD00020551_2861"/>
<comment type="catalytic activity">
    <reaction evidence="1 3">
        <text>aldehydo-D-ribose 5-phosphate = D-ribulose 5-phosphate</text>
        <dbReference type="Rhea" id="RHEA:14657"/>
        <dbReference type="ChEBI" id="CHEBI:58121"/>
        <dbReference type="ChEBI" id="CHEBI:58273"/>
        <dbReference type="EC" id="5.3.1.6"/>
    </reaction>
</comment>
<dbReference type="CDD" id="cd01398">
    <property type="entry name" value="RPI_A"/>
    <property type="match status" value="1"/>
</dbReference>
<feature type="binding site" evidence="3">
    <location>
        <begin position="93"/>
        <end position="96"/>
    </location>
    <ligand>
        <name>substrate</name>
    </ligand>
</feature>
<evidence type="ECO:0000313" key="5">
    <source>
        <dbReference type="Proteomes" id="UP000031014"/>
    </source>
</evidence>
<comment type="similarity">
    <text evidence="3">Belongs to the ribose 5-phosphate isomerase family.</text>
</comment>
<feature type="binding site" evidence="3">
    <location>
        <begin position="80"/>
        <end position="83"/>
    </location>
    <ligand>
        <name>substrate</name>
    </ligand>
</feature>
<name>A0A0A8X437_MESS1</name>
<dbReference type="GO" id="GO:0009052">
    <property type="term" value="P:pentose-phosphate shunt, non-oxidative branch"/>
    <property type="evidence" value="ECO:0007669"/>
    <property type="project" value="UniProtKB-UniRule"/>
</dbReference>
<dbReference type="PANTHER" id="PTHR11934:SF0">
    <property type="entry name" value="RIBOSE-5-PHOSPHATE ISOMERASE"/>
    <property type="match status" value="1"/>
</dbReference>
<feature type="binding site" evidence="3">
    <location>
        <begin position="25"/>
        <end position="28"/>
    </location>
    <ligand>
        <name>substrate</name>
    </ligand>
</feature>
<dbReference type="UniPathway" id="UPA00115">
    <property type="reaction ID" value="UER00412"/>
</dbReference>
<comment type="function">
    <text evidence="3">Catalyzes the reversible conversion of ribose-5-phosphate to ribulose 5-phosphate.</text>
</comment>
<comment type="pathway">
    <text evidence="3">Carbohydrate degradation; pentose phosphate pathway; D-ribose 5-phosphate from D-ribulose 5-phosphate (non-oxidative stage): step 1/1.</text>
</comment>
<dbReference type="SUPFAM" id="SSF100950">
    <property type="entry name" value="NagB/RpiA/CoA transferase-like"/>
    <property type="match status" value="1"/>
</dbReference>
<dbReference type="FunFam" id="3.40.50.1360:FF:000001">
    <property type="entry name" value="Ribose-5-phosphate isomerase A"/>
    <property type="match status" value="1"/>
</dbReference>
<keyword evidence="5" id="KW-1185">Reference proteome</keyword>
<dbReference type="NCBIfam" id="TIGR00021">
    <property type="entry name" value="rpiA"/>
    <property type="match status" value="1"/>
</dbReference>
<comment type="caution">
    <text evidence="4">The sequence shown here is derived from an EMBL/GenBank/DDBJ whole genome shotgun (WGS) entry which is preliminary data.</text>
</comment>
<comment type="subunit">
    <text evidence="3">Homodimer.</text>
</comment>
<accession>A0A0A8X437</accession>
<dbReference type="GO" id="GO:0004751">
    <property type="term" value="F:ribose-5-phosphate isomerase activity"/>
    <property type="evidence" value="ECO:0007669"/>
    <property type="project" value="UniProtKB-UniRule"/>
</dbReference>
<dbReference type="OrthoDB" id="5870696at2"/>
<evidence type="ECO:0000256" key="3">
    <source>
        <dbReference type="HAMAP-Rule" id="MF_00170"/>
    </source>
</evidence>
<feature type="binding site" evidence="3">
    <location>
        <position position="120"/>
    </location>
    <ligand>
        <name>substrate</name>
    </ligand>
</feature>
<dbReference type="GO" id="GO:0005829">
    <property type="term" value="C:cytosol"/>
    <property type="evidence" value="ECO:0007669"/>
    <property type="project" value="TreeGrafter"/>
</dbReference>
<dbReference type="Gene3D" id="3.40.50.1360">
    <property type="match status" value="1"/>
</dbReference>
<sequence length="221" mass="23909">MNEKQMVGEKAAEYIKDGMVVGLGTGSTAYYTIKKLGELVRNGLNITGIPTSEQTAKLAVEQGITLVDFKDVKQIDVAIDGADEFDTNLNLIKGGGGALLREKIIGNAASTFIVIADSSKGAEKLGAFPLPVEIVKFGSEMTSRKIAELGCEPILRLNGNRPFITDNGNYILDCDFKQIDSPDELELQLNMIPGVVENGLFVNMAKRLITIENGELVEKTR</sequence>
<dbReference type="Gene3D" id="3.30.70.260">
    <property type="match status" value="1"/>
</dbReference>
<dbReference type="RefSeq" id="WP_041966437.1">
    <property type="nucleotide sequence ID" value="NZ_BASE01000066.1"/>
</dbReference>
<dbReference type="PANTHER" id="PTHR11934">
    <property type="entry name" value="RIBOSE-5-PHOSPHATE ISOMERASE"/>
    <property type="match status" value="1"/>
</dbReference>
<keyword evidence="2 3" id="KW-0413">Isomerase</keyword>
<proteinExistence type="inferred from homology"/>
<dbReference type="GO" id="GO:0006014">
    <property type="term" value="P:D-ribose metabolic process"/>
    <property type="evidence" value="ECO:0007669"/>
    <property type="project" value="TreeGrafter"/>
</dbReference>
<dbReference type="AlphaFoldDB" id="A0A0A8X437"/>
<gene>
    <name evidence="3" type="primary">rpiA</name>
    <name evidence="4" type="ORF">SAMD00020551_2861</name>
</gene>
<evidence type="ECO:0000256" key="2">
    <source>
        <dbReference type="ARBA" id="ARBA00023235"/>
    </source>
</evidence>
<dbReference type="HAMAP" id="MF_00170">
    <property type="entry name" value="Rib_5P_isom_A"/>
    <property type="match status" value="1"/>
</dbReference>
<dbReference type="SUPFAM" id="SSF75445">
    <property type="entry name" value="D-ribose-5-phosphate isomerase (RpiA), lid domain"/>
    <property type="match status" value="1"/>
</dbReference>
<feature type="active site" description="Proton acceptor" evidence="3">
    <location>
        <position position="102"/>
    </location>
</feature>
<evidence type="ECO:0000256" key="1">
    <source>
        <dbReference type="ARBA" id="ARBA00001713"/>
    </source>
</evidence>
<dbReference type="InterPro" id="IPR020672">
    <property type="entry name" value="Ribose5P_isomerase_typA_subgr"/>
</dbReference>
<dbReference type="EMBL" id="BASE01000066">
    <property type="protein sequence ID" value="GAM14708.1"/>
    <property type="molecule type" value="Genomic_DNA"/>
</dbReference>
<protein>
    <recommendedName>
        <fullName evidence="3">Ribose-5-phosphate isomerase A</fullName>
        <ecNumber evidence="3">5.3.1.6</ecNumber>
    </recommendedName>
    <alternativeName>
        <fullName evidence="3">Phosphoriboisomerase A</fullName>
        <shortName evidence="3">PRI</shortName>
    </alternativeName>
</protein>
<dbReference type="Pfam" id="PF06026">
    <property type="entry name" value="Rib_5-P_isom_A"/>
    <property type="match status" value="1"/>
</dbReference>
<dbReference type="Proteomes" id="UP000031014">
    <property type="component" value="Unassembled WGS sequence"/>
</dbReference>
<reference evidence="4 5" key="1">
    <citation type="submission" date="2013-06" db="EMBL/GenBank/DDBJ databases">
        <title>Whole genome shotgun sequence of Bacillus selenatarsenatis SF-1.</title>
        <authorList>
            <person name="Kuroda M."/>
            <person name="Sei K."/>
            <person name="Yamashita M."/>
            <person name="Ike M."/>
        </authorList>
    </citation>
    <scope>NUCLEOTIDE SEQUENCE [LARGE SCALE GENOMIC DNA]</scope>
    <source>
        <strain evidence="4 5">SF-1</strain>
    </source>
</reference>
<evidence type="ECO:0000313" key="4">
    <source>
        <dbReference type="EMBL" id="GAM14708.1"/>
    </source>
</evidence>
<organism evidence="4 5">
    <name type="scientific">Mesobacillus selenatarsenatis (strain DSM 18680 / JCM 14380 / FERM P-15431 / SF-1)</name>
    <dbReference type="NCBI Taxonomy" id="1321606"/>
    <lineage>
        <taxon>Bacteria</taxon>
        <taxon>Bacillati</taxon>
        <taxon>Bacillota</taxon>
        <taxon>Bacilli</taxon>
        <taxon>Bacillales</taxon>
        <taxon>Bacillaceae</taxon>
        <taxon>Mesobacillus</taxon>
    </lineage>
</organism>
<dbReference type="EC" id="5.3.1.6" evidence="3"/>